<dbReference type="Proteomes" id="UP000198901">
    <property type="component" value="Unassembled WGS sequence"/>
</dbReference>
<feature type="signal peptide" evidence="1">
    <location>
        <begin position="1"/>
        <end position="20"/>
    </location>
</feature>
<dbReference type="Pfam" id="PF12771">
    <property type="entry name" value="SusD-like_2"/>
    <property type="match status" value="1"/>
</dbReference>
<protein>
    <submittedName>
        <fullName evidence="2">Starch-binding associating with outer membrane</fullName>
    </submittedName>
</protein>
<dbReference type="PROSITE" id="PS51257">
    <property type="entry name" value="PROKAR_LIPOPROTEIN"/>
    <property type="match status" value="1"/>
</dbReference>
<dbReference type="InterPro" id="IPR011990">
    <property type="entry name" value="TPR-like_helical_dom_sf"/>
</dbReference>
<keyword evidence="3" id="KW-1185">Reference proteome</keyword>
<dbReference type="InterPro" id="IPR041662">
    <property type="entry name" value="SusD-like_2"/>
</dbReference>
<proteinExistence type="predicted"/>
<dbReference type="AlphaFoldDB" id="A0A1G9PDN8"/>
<name>A0A1G9PDN8_9BACT</name>
<dbReference type="STRING" id="563176.SAMN04488090_2130"/>
<sequence>MKNINSLKMKAFTIKNWLVAAGIAALSGGCTGSFDSMNTDPNSPTTISPQYLLTYGLEKSIDRYWGSNTRFERLNLDAGELWIQHLGRNIYSNEGDNYEASQALMLNNWQSFFNDSQLNFQRILTITDEKGTAPNANYYGVALVMRTWVFMILTDVFGAIPYSEALKGSTGTPILTPKYDSQDKVYEQMLADLKTANEKLSVTGPAISGDIVYNGSILKWKKFANSLRLRLANRQAAKKPAESRAIMKEILASPDTYPIFTSNDDNASLKTTTSRPSNNEWNETMIWGSRTDWNLSKTLVDKLLSLNDPRLDVYGIKQGSAWLGVPNGLPDAIATTYLSSAAKIGAAFTKAEAPELVMTLSELYLILAEAAIDGDIDGGATAAKDYFEKGVSASMAQYGVTPPAGYFTGIGTVTREKILDQKWISLFAQGVEAWTEWRRTGYPVLPARDPRSVFANDGVLPTRLPYPGSEASLNAVNMKEGIQLNGGTDDFKTKLWWAEK</sequence>
<reference evidence="2 3" key="1">
    <citation type="submission" date="2016-10" db="EMBL/GenBank/DDBJ databases">
        <authorList>
            <person name="de Groot N.N."/>
        </authorList>
    </citation>
    <scope>NUCLEOTIDE SEQUENCE [LARGE SCALE GENOMIC DNA]</scope>
    <source>
        <strain evidence="2 3">DSM 21668</strain>
    </source>
</reference>
<gene>
    <name evidence="2" type="ORF">SAMN04488090_2130</name>
</gene>
<accession>A0A1G9PDN8</accession>
<evidence type="ECO:0000313" key="2">
    <source>
        <dbReference type="EMBL" id="SDL96663.1"/>
    </source>
</evidence>
<evidence type="ECO:0000256" key="1">
    <source>
        <dbReference type="SAM" id="SignalP"/>
    </source>
</evidence>
<dbReference type="Gene3D" id="1.25.40.390">
    <property type="match status" value="1"/>
</dbReference>
<dbReference type="SUPFAM" id="SSF48452">
    <property type="entry name" value="TPR-like"/>
    <property type="match status" value="1"/>
</dbReference>
<dbReference type="CDD" id="cd08977">
    <property type="entry name" value="SusD"/>
    <property type="match status" value="1"/>
</dbReference>
<organism evidence="2 3">
    <name type="scientific">Siphonobacter aquaeclarae</name>
    <dbReference type="NCBI Taxonomy" id="563176"/>
    <lineage>
        <taxon>Bacteria</taxon>
        <taxon>Pseudomonadati</taxon>
        <taxon>Bacteroidota</taxon>
        <taxon>Cytophagia</taxon>
        <taxon>Cytophagales</taxon>
        <taxon>Cytophagaceae</taxon>
        <taxon>Siphonobacter</taxon>
    </lineage>
</organism>
<dbReference type="EMBL" id="FNGS01000004">
    <property type="protein sequence ID" value="SDL96663.1"/>
    <property type="molecule type" value="Genomic_DNA"/>
</dbReference>
<keyword evidence="1" id="KW-0732">Signal</keyword>
<feature type="chain" id="PRO_5011501314" evidence="1">
    <location>
        <begin position="21"/>
        <end position="500"/>
    </location>
</feature>
<evidence type="ECO:0000313" key="3">
    <source>
        <dbReference type="Proteomes" id="UP000198901"/>
    </source>
</evidence>